<gene>
    <name evidence="1" type="ORF">WMSIL1_LOCUS13160</name>
</gene>
<name>A0A564Z7J5_HYMDI</name>
<organism evidence="1 2">
    <name type="scientific">Hymenolepis diminuta</name>
    <name type="common">Rat tapeworm</name>
    <dbReference type="NCBI Taxonomy" id="6216"/>
    <lineage>
        <taxon>Eukaryota</taxon>
        <taxon>Metazoa</taxon>
        <taxon>Spiralia</taxon>
        <taxon>Lophotrochozoa</taxon>
        <taxon>Platyhelminthes</taxon>
        <taxon>Cestoda</taxon>
        <taxon>Eucestoda</taxon>
        <taxon>Cyclophyllidea</taxon>
        <taxon>Hymenolepididae</taxon>
        <taxon>Hymenolepis</taxon>
    </lineage>
</organism>
<accession>A0A564Z7J5</accession>
<keyword evidence="2" id="KW-1185">Reference proteome</keyword>
<dbReference type="AlphaFoldDB" id="A0A564Z7J5"/>
<proteinExistence type="predicted"/>
<dbReference type="Proteomes" id="UP000321570">
    <property type="component" value="Unassembled WGS sequence"/>
</dbReference>
<evidence type="ECO:0000313" key="1">
    <source>
        <dbReference type="EMBL" id="VUZ55309.1"/>
    </source>
</evidence>
<evidence type="ECO:0000313" key="2">
    <source>
        <dbReference type="Proteomes" id="UP000321570"/>
    </source>
</evidence>
<reference evidence="1 2" key="1">
    <citation type="submission" date="2019-07" db="EMBL/GenBank/DDBJ databases">
        <authorList>
            <person name="Jastrzebski P J."/>
            <person name="Paukszto L."/>
            <person name="Jastrzebski P J."/>
        </authorList>
    </citation>
    <scope>NUCLEOTIDE SEQUENCE [LARGE SCALE GENOMIC DNA]</scope>
    <source>
        <strain evidence="1 2">WMS-il1</strain>
    </source>
</reference>
<dbReference type="EMBL" id="CABIJS010000690">
    <property type="protein sequence ID" value="VUZ55309.1"/>
    <property type="molecule type" value="Genomic_DNA"/>
</dbReference>
<feature type="non-terminal residue" evidence="1">
    <location>
        <position position="1"/>
    </location>
</feature>
<sequence>FIQGLRSPCYAENRLKLLPLLDKNPNILLPHLVDEYNNIRSLIADSNMIESNETRARRIKKPEIDQLSENKVIHMTRTLLLSL</sequence>
<protein>
    <submittedName>
        <fullName evidence="1">Uncharacterized protein</fullName>
    </submittedName>
</protein>